<dbReference type="InterPro" id="IPR013100">
    <property type="entry name" value="LEH"/>
</dbReference>
<dbReference type="EMBL" id="JAVRHS010000006">
    <property type="protein sequence ID" value="MDT0576294.1"/>
    <property type="molecule type" value="Genomic_DNA"/>
</dbReference>
<dbReference type="Gene3D" id="3.10.450.50">
    <property type="match status" value="1"/>
</dbReference>
<evidence type="ECO:0000313" key="3">
    <source>
        <dbReference type="Proteomes" id="UP001259803"/>
    </source>
</evidence>
<accession>A0ABU2ZI67</accession>
<dbReference type="SUPFAM" id="SSF54427">
    <property type="entry name" value="NTF2-like"/>
    <property type="match status" value="1"/>
</dbReference>
<name>A0ABU2ZI67_9SPHN</name>
<keyword evidence="3" id="KW-1185">Reference proteome</keyword>
<gene>
    <name evidence="2" type="ORF">RM533_08850</name>
</gene>
<feature type="domain" description="Limonene-1,2-epoxide hydrolase" evidence="1">
    <location>
        <begin position="25"/>
        <end position="122"/>
    </location>
</feature>
<comment type="caution">
    <text evidence="2">The sequence shown here is derived from an EMBL/GenBank/DDBJ whole genome shotgun (WGS) entry which is preliminary data.</text>
</comment>
<reference evidence="2 3" key="1">
    <citation type="submission" date="2023-09" db="EMBL/GenBank/DDBJ databases">
        <authorList>
            <person name="Rey-Velasco X."/>
        </authorList>
    </citation>
    <scope>NUCLEOTIDE SEQUENCE [LARGE SCALE GENOMIC DNA]</scope>
    <source>
        <strain evidence="2 3">F390</strain>
    </source>
</reference>
<keyword evidence="2" id="KW-0378">Hydrolase</keyword>
<sequence>MANAQAEVLAFFNEWQPTLGDMLASMERRFTAQTVWENVGISKTTGFAEAKAFMDGFAQMYPIESGEVIVHHVASTGNVVLTERTDTFYDKDGKQIVSLQLMGIFEMDGEKILSWRDYFDTVKGFG</sequence>
<evidence type="ECO:0000259" key="1">
    <source>
        <dbReference type="Pfam" id="PF07858"/>
    </source>
</evidence>
<organism evidence="2 3">
    <name type="scientific">Croceicoccus esteveae</name>
    <dbReference type="NCBI Taxonomy" id="3075597"/>
    <lineage>
        <taxon>Bacteria</taxon>
        <taxon>Pseudomonadati</taxon>
        <taxon>Pseudomonadota</taxon>
        <taxon>Alphaproteobacteria</taxon>
        <taxon>Sphingomonadales</taxon>
        <taxon>Erythrobacteraceae</taxon>
        <taxon>Croceicoccus</taxon>
    </lineage>
</organism>
<dbReference type="Proteomes" id="UP001259803">
    <property type="component" value="Unassembled WGS sequence"/>
</dbReference>
<dbReference type="InterPro" id="IPR032710">
    <property type="entry name" value="NTF2-like_dom_sf"/>
</dbReference>
<evidence type="ECO:0000313" key="2">
    <source>
        <dbReference type="EMBL" id="MDT0576294.1"/>
    </source>
</evidence>
<protein>
    <submittedName>
        <fullName evidence="2">Limonene-1,2-epoxide hydrolase family protein</fullName>
    </submittedName>
</protein>
<dbReference type="Pfam" id="PF07858">
    <property type="entry name" value="LEH"/>
    <property type="match status" value="1"/>
</dbReference>
<proteinExistence type="predicted"/>
<dbReference type="GO" id="GO:0016787">
    <property type="term" value="F:hydrolase activity"/>
    <property type="evidence" value="ECO:0007669"/>
    <property type="project" value="UniProtKB-KW"/>
</dbReference>
<dbReference type="RefSeq" id="WP_311340872.1">
    <property type="nucleotide sequence ID" value="NZ_JAVRHS010000006.1"/>
</dbReference>